<dbReference type="InterPro" id="IPR000073">
    <property type="entry name" value="AB_hydrolase_1"/>
</dbReference>
<protein>
    <recommendedName>
        <fullName evidence="5">Protein phosphatase methylesterase 1</fullName>
        <shortName evidence="5">PME-1</shortName>
        <ecNumber evidence="5">3.1.1.-</ecNumber>
    </recommendedName>
</protein>
<dbReference type="GO" id="GO:0051723">
    <property type="term" value="F:protein methylesterase activity"/>
    <property type="evidence" value="ECO:0007669"/>
    <property type="project" value="UniProtKB-EC"/>
</dbReference>
<dbReference type="KEGG" id="lmat:92511845"/>
<evidence type="ECO:0000256" key="5">
    <source>
        <dbReference type="PIRNR" id="PIRNR022950"/>
    </source>
</evidence>
<dbReference type="PANTHER" id="PTHR14189:SF0">
    <property type="entry name" value="PROTEIN PHOSPHATASE METHYLESTERASE 1"/>
    <property type="match status" value="1"/>
</dbReference>
<evidence type="ECO:0000256" key="4">
    <source>
        <dbReference type="ARBA" id="ARBA00049203"/>
    </source>
</evidence>
<organism evidence="8 9">
    <name type="scientific">Leishmania martiniquensis</name>
    <dbReference type="NCBI Taxonomy" id="1580590"/>
    <lineage>
        <taxon>Eukaryota</taxon>
        <taxon>Discoba</taxon>
        <taxon>Euglenozoa</taxon>
        <taxon>Kinetoplastea</taxon>
        <taxon>Metakinetoplastina</taxon>
        <taxon>Trypanosomatida</taxon>
        <taxon>Trypanosomatidae</taxon>
        <taxon>Leishmaniinae</taxon>
        <taxon>Leishmania</taxon>
    </lineage>
</organism>
<dbReference type="OrthoDB" id="194865at2759"/>
<dbReference type="Proteomes" id="UP000673552">
    <property type="component" value="Chromosome 32"/>
</dbReference>
<evidence type="ECO:0000256" key="6">
    <source>
        <dbReference type="SAM" id="MobiDB-lite"/>
    </source>
</evidence>
<sequence length="377" mass="41341">MSSMSTSPPLPTPEEHVFINAQGERFHCTTFAPSSSCTPPSSGQETPTPLLLCVHGAGMSGDCFLRMAREVQRSIDKPDDTVANAASPPPGTIGRAPIPPSAYPMMGTNTEGYGEDVDMHVMTYDQRCHGRSTFLGGEDHLSIEVLTRDFLDVLQYAKTQLYPTSNIYVLGHSLGGAVVARALSGNKSALERVSGVLLVEVVEGTAQLSLQHMKAFLANRPETFPKVKDAETWFLRNGGMQSPQGAEVSVPPLLQQNPETGLWQWRTDIGKMERVWSGWFTGLDEAFISLPCAKMLCTANAERLDKPLTVAQMQGKFQFEVIGNGCGHYVMDDATLTIVAKVRRFVKRNEVLGQKLQLMNKHLCDQMRRTTAPPNCL</sequence>
<name>A0A836GBU3_9TRYP</name>
<feature type="region of interest" description="Disordered" evidence="6">
    <location>
        <begin position="79"/>
        <end position="101"/>
    </location>
</feature>
<dbReference type="EC" id="3.1.1.-" evidence="5"/>
<evidence type="ECO:0000313" key="8">
    <source>
        <dbReference type="EMBL" id="KAG5470489.1"/>
    </source>
</evidence>
<dbReference type="AlphaFoldDB" id="A0A836GBU3"/>
<keyword evidence="9" id="KW-1185">Reference proteome</keyword>
<evidence type="ECO:0000256" key="3">
    <source>
        <dbReference type="ARBA" id="ARBA00022801"/>
    </source>
</evidence>
<dbReference type="InterPro" id="IPR016812">
    <property type="entry name" value="PPase_methylesterase_euk"/>
</dbReference>
<proteinExistence type="inferred from homology"/>
<evidence type="ECO:0000259" key="7">
    <source>
        <dbReference type="Pfam" id="PF12697"/>
    </source>
</evidence>
<keyword evidence="2 5" id="KW-0719">Serine esterase</keyword>
<dbReference type="GeneID" id="92511845"/>
<dbReference type="RefSeq" id="XP_067175882.1">
    <property type="nucleotide sequence ID" value="XM_067319333.1"/>
</dbReference>
<evidence type="ECO:0000313" key="9">
    <source>
        <dbReference type="Proteomes" id="UP000673552"/>
    </source>
</evidence>
<dbReference type="PIRSF" id="PIRSF022950">
    <property type="entry name" value="PPase_methylesterase_euk"/>
    <property type="match status" value="1"/>
</dbReference>
<comment type="catalytic activity">
    <reaction evidence="4">
        <text>[phosphatase 2A protein]-C-terminal L-leucine methyl ester + H2O = [phosphatase 2A protein]-C-terminal L-leucine + methanol + H(+)</text>
        <dbReference type="Rhea" id="RHEA:48548"/>
        <dbReference type="Rhea" id="RHEA-COMP:12134"/>
        <dbReference type="Rhea" id="RHEA-COMP:12135"/>
        <dbReference type="ChEBI" id="CHEBI:15377"/>
        <dbReference type="ChEBI" id="CHEBI:15378"/>
        <dbReference type="ChEBI" id="CHEBI:17790"/>
        <dbReference type="ChEBI" id="CHEBI:90516"/>
        <dbReference type="ChEBI" id="CHEBI:90517"/>
        <dbReference type="EC" id="3.1.1.89"/>
    </reaction>
</comment>
<feature type="domain" description="AB hydrolase-1" evidence="7">
    <location>
        <begin position="51"/>
        <end position="334"/>
    </location>
</feature>
<evidence type="ECO:0000256" key="1">
    <source>
        <dbReference type="ARBA" id="ARBA00008645"/>
    </source>
</evidence>
<dbReference type="Pfam" id="PF12697">
    <property type="entry name" value="Abhydrolase_6"/>
    <property type="match status" value="1"/>
</dbReference>
<evidence type="ECO:0000256" key="2">
    <source>
        <dbReference type="ARBA" id="ARBA00022487"/>
    </source>
</evidence>
<dbReference type="Gene3D" id="3.40.50.1820">
    <property type="entry name" value="alpha/beta hydrolase"/>
    <property type="match status" value="1"/>
</dbReference>
<keyword evidence="3 5" id="KW-0378">Hydrolase</keyword>
<dbReference type="SUPFAM" id="SSF53474">
    <property type="entry name" value="alpha/beta-Hydrolases"/>
    <property type="match status" value="1"/>
</dbReference>
<comment type="similarity">
    <text evidence="1 5">Belongs to the AB hydrolase superfamily.</text>
</comment>
<reference evidence="8 9" key="1">
    <citation type="submission" date="2021-03" db="EMBL/GenBank/DDBJ databases">
        <title>Leishmania (Mundinia) martiniquensis Genome sequencing and assembly.</title>
        <authorList>
            <person name="Almutairi H."/>
            <person name="Gatherer D."/>
        </authorList>
    </citation>
    <scope>NUCLEOTIDE SEQUENCE [LARGE SCALE GENOMIC DNA]</scope>
    <source>
        <strain evidence="8">LSCM1</strain>
    </source>
</reference>
<dbReference type="PANTHER" id="PTHR14189">
    <property type="entry name" value="PROTEIN PHOSPHATASE METHYLESTERASE-1 RELATED"/>
    <property type="match status" value="1"/>
</dbReference>
<comment type="function">
    <text evidence="5">Demethylates proteins that have been reversibly carboxymethylated.</text>
</comment>
<dbReference type="InterPro" id="IPR029058">
    <property type="entry name" value="AB_hydrolase_fold"/>
</dbReference>
<dbReference type="EMBL" id="JAFEUZ010000032">
    <property type="protein sequence ID" value="KAG5470489.1"/>
    <property type="molecule type" value="Genomic_DNA"/>
</dbReference>
<accession>A0A836GBU3</accession>
<gene>
    <name evidence="8" type="ORF">LSCM1_01733</name>
</gene>
<feature type="compositionally biased region" description="Pro residues" evidence="6">
    <location>
        <begin position="87"/>
        <end position="101"/>
    </location>
</feature>
<comment type="caution">
    <text evidence="8">The sequence shown here is derived from an EMBL/GenBank/DDBJ whole genome shotgun (WGS) entry which is preliminary data.</text>
</comment>